<evidence type="ECO:0000313" key="2">
    <source>
        <dbReference type="EMBL" id="JAD38045.1"/>
    </source>
</evidence>
<dbReference type="AlphaFoldDB" id="A0A0A8ZMR8"/>
<reference evidence="2" key="2">
    <citation type="journal article" date="2015" name="Data Brief">
        <title>Shoot transcriptome of the giant reed, Arundo donax.</title>
        <authorList>
            <person name="Barrero R.A."/>
            <person name="Guerrero F.D."/>
            <person name="Moolhuijzen P."/>
            <person name="Goolsby J.A."/>
            <person name="Tidwell J."/>
            <person name="Bellgard S.E."/>
            <person name="Bellgard M.I."/>
        </authorList>
    </citation>
    <scope>NUCLEOTIDE SEQUENCE</scope>
    <source>
        <tissue evidence="2">Shoot tissue taken approximately 20 cm above the soil surface</tissue>
    </source>
</reference>
<feature type="compositionally biased region" description="Basic and acidic residues" evidence="1">
    <location>
        <begin position="1"/>
        <end position="11"/>
    </location>
</feature>
<organism evidence="2">
    <name type="scientific">Arundo donax</name>
    <name type="common">Giant reed</name>
    <name type="synonym">Donax arundinaceus</name>
    <dbReference type="NCBI Taxonomy" id="35708"/>
    <lineage>
        <taxon>Eukaryota</taxon>
        <taxon>Viridiplantae</taxon>
        <taxon>Streptophyta</taxon>
        <taxon>Embryophyta</taxon>
        <taxon>Tracheophyta</taxon>
        <taxon>Spermatophyta</taxon>
        <taxon>Magnoliopsida</taxon>
        <taxon>Liliopsida</taxon>
        <taxon>Poales</taxon>
        <taxon>Poaceae</taxon>
        <taxon>PACMAD clade</taxon>
        <taxon>Arundinoideae</taxon>
        <taxon>Arundineae</taxon>
        <taxon>Arundo</taxon>
    </lineage>
</organism>
<reference evidence="2" key="1">
    <citation type="submission" date="2014-09" db="EMBL/GenBank/DDBJ databases">
        <authorList>
            <person name="Magalhaes I.L.F."/>
            <person name="Oliveira U."/>
            <person name="Santos F.R."/>
            <person name="Vidigal T.H.D.A."/>
            <person name="Brescovit A.D."/>
            <person name="Santos A.J."/>
        </authorList>
    </citation>
    <scope>NUCLEOTIDE SEQUENCE</scope>
    <source>
        <tissue evidence="2">Shoot tissue taken approximately 20 cm above the soil surface</tissue>
    </source>
</reference>
<proteinExistence type="predicted"/>
<evidence type="ECO:0000256" key="1">
    <source>
        <dbReference type="SAM" id="MobiDB-lite"/>
    </source>
</evidence>
<dbReference type="EMBL" id="GBRH01259850">
    <property type="protein sequence ID" value="JAD38045.1"/>
    <property type="molecule type" value="Transcribed_RNA"/>
</dbReference>
<feature type="region of interest" description="Disordered" evidence="1">
    <location>
        <begin position="1"/>
        <end position="40"/>
    </location>
</feature>
<accession>A0A0A8ZMR8</accession>
<name>A0A0A8ZMR8_ARUDO</name>
<sequence length="40" mass="4409">MMPPNRKDSYHSHNWTASIGGSNSVISSLDLLPHASDRTK</sequence>
<protein>
    <submittedName>
        <fullName evidence="2">Uncharacterized protein</fullName>
    </submittedName>
</protein>
<feature type="compositionally biased region" description="Polar residues" evidence="1">
    <location>
        <begin position="12"/>
        <end position="27"/>
    </location>
</feature>